<dbReference type="Pfam" id="PF13144">
    <property type="entry name" value="ChapFlgA"/>
    <property type="match status" value="1"/>
</dbReference>
<organism evidence="9 10">
    <name type="scientific">Idiomarina rhizosphaerae</name>
    <dbReference type="NCBI Taxonomy" id="2961572"/>
    <lineage>
        <taxon>Bacteria</taxon>
        <taxon>Pseudomonadati</taxon>
        <taxon>Pseudomonadota</taxon>
        <taxon>Gammaproteobacteria</taxon>
        <taxon>Alteromonadales</taxon>
        <taxon>Idiomarinaceae</taxon>
        <taxon>Idiomarina</taxon>
    </lineage>
</organism>
<feature type="domain" description="SAF" evidence="8">
    <location>
        <begin position="118"/>
        <end position="180"/>
    </location>
</feature>
<dbReference type="EMBL" id="JAMZDE010000007">
    <property type="protein sequence ID" value="MCP1339958.1"/>
    <property type="molecule type" value="Genomic_DNA"/>
</dbReference>
<evidence type="ECO:0000256" key="6">
    <source>
        <dbReference type="ARBA" id="ARBA00025643"/>
    </source>
</evidence>
<reference evidence="9" key="1">
    <citation type="submission" date="2022-06" db="EMBL/GenBank/DDBJ databases">
        <title>Idiomarina rhizosphaerae M1R2S28.</title>
        <authorList>
            <person name="Sun J.-Q."/>
            <person name="Li L.-F."/>
        </authorList>
    </citation>
    <scope>NUCLEOTIDE SEQUENCE</scope>
    <source>
        <strain evidence="9">M1R2S28</strain>
    </source>
</reference>
<dbReference type="InterPro" id="IPR039246">
    <property type="entry name" value="Flagellar_FlgA"/>
</dbReference>
<dbReference type="Gene3D" id="3.90.1210.10">
    <property type="entry name" value="Antifreeze-like/N-acetylneuraminic acid synthase C-terminal domain"/>
    <property type="match status" value="1"/>
</dbReference>
<comment type="function">
    <text evidence="6 7">Involved in the assembly process of the P-ring formation. It may associate with FlgF on the rod constituting a structure essential for the P-ring assembly or may act as a modulator protein for the P-ring assembly.</text>
</comment>
<dbReference type="Gene3D" id="2.30.30.760">
    <property type="match status" value="1"/>
</dbReference>
<dbReference type="NCBIfam" id="TIGR03170">
    <property type="entry name" value="flgA_cterm"/>
    <property type="match status" value="1"/>
</dbReference>
<keyword evidence="7" id="KW-1005">Bacterial flagellum biogenesis</keyword>
<evidence type="ECO:0000256" key="4">
    <source>
        <dbReference type="ARBA" id="ARBA00022729"/>
    </source>
</evidence>
<comment type="subcellular location">
    <subcellularLocation>
        <location evidence="1 7">Periplasm</location>
    </subcellularLocation>
</comment>
<dbReference type="SMART" id="SM00858">
    <property type="entry name" value="SAF"/>
    <property type="match status" value="1"/>
</dbReference>
<evidence type="ECO:0000259" key="8">
    <source>
        <dbReference type="SMART" id="SM00858"/>
    </source>
</evidence>
<dbReference type="RefSeq" id="WP_253619832.1">
    <property type="nucleotide sequence ID" value="NZ_JAMZDE010000007.1"/>
</dbReference>
<dbReference type="CDD" id="cd11614">
    <property type="entry name" value="SAF_CpaB_FlgA_like"/>
    <property type="match status" value="1"/>
</dbReference>
<dbReference type="PANTHER" id="PTHR36307">
    <property type="entry name" value="FLAGELLA BASAL BODY P-RING FORMATION PROTEIN FLGA"/>
    <property type="match status" value="1"/>
</dbReference>
<dbReference type="Proteomes" id="UP001139474">
    <property type="component" value="Unassembled WGS sequence"/>
</dbReference>
<keyword evidence="9" id="KW-0966">Cell projection</keyword>
<dbReference type="InterPro" id="IPR041231">
    <property type="entry name" value="FlgA_N"/>
</dbReference>
<evidence type="ECO:0000313" key="9">
    <source>
        <dbReference type="EMBL" id="MCP1339958.1"/>
    </source>
</evidence>
<keyword evidence="5 7" id="KW-0574">Periplasm</keyword>
<evidence type="ECO:0000256" key="1">
    <source>
        <dbReference type="ARBA" id="ARBA00004418"/>
    </source>
</evidence>
<evidence type="ECO:0000256" key="7">
    <source>
        <dbReference type="RuleBase" id="RU362063"/>
    </source>
</evidence>
<evidence type="ECO:0000256" key="2">
    <source>
        <dbReference type="ARBA" id="ARBA00010474"/>
    </source>
</evidence>
<dbReference type="GO" id="GO:0042597">
    <property type="term" value="C:periplasmic space"/>
    <property type="evidence" value="ECO:0007669"/>
    <property type="project" value="UniProtKB-SubCell"/>
</dbReference>
<dbReference type="GO" id="GO:0044780">
    <property type="term" value="P:bacterial-type flagellum assembly"/>
    <property type="evidence" value="ECO:0007669"/>
    <property type="project" value="InterPro"/>
</dbReference>
<gene>
    <name evidence="9" type="primary">flgA</name>
    <name evidence="9" type="ORF">NJR55_10195</name>
</gene>
<dbReference type="PANTHER" id="PTHR36307:SF1">
    <property type="entry name" value="FLAGELLA BASAL BODY P-RING FORMATION PROTEIN FLGA"/>
    <property type="match status" value="1"/>
</dbReference>
<proteinExistence type="inferred from homology"/>
<keyword evidence="4" id="KW-0732">Signal</keyword>
<evidence type="ECO:0000313" key="10">
    <source>
        <dbReference type="Proteomes" id="UP001139474"/>
    </source>
</evidence>
<dbReference type="InterPro" id="IPR013974">
    <property type="entry name" value="SAF"/>
</dbReference>
<name>A0A9X2JSL4_9GAMM</name>
<evidence type="ECO:0000256" key="3">
    <source>
        <dbReference type="ARBA" id="ARBA00014754"/>
    </source>
</evidence>
<keyword evidence="9" id="KW-0969">Cilium</keyword>
<comment type="caution">
    <text evidence="9">The sequence shown here is derived from an EMBL/GenBank/DDBJ whole genome shotgun (WGS) entry which is preliminary data.</text>
</comment>
<dbReference type="InterPro" id="IPR017585">
    <property type="entry name" value="SAF_FlgA"/>
</dbReference>
<comment type="similarity">
    <text evidence="2 7">Belongs to the FlgA family.</text>
</comment>
<accession>A0A9X2JSL4</accession>
<sequence>MIVRKSLLISSIFFITCGINSVNAKTSGSDESLRFNYKALQELAHNYVEQRVSAPDNGRVEVVANNLDPRMAPKICAQPPKVGLATNANLDSYTTIEIECVGKANWRTYVPVRIYRYKNVVAAASPMAPGQMISESDLVFSEVDLNRVRSNVFTDMTALIGARIKKRIAAGQAISASDTCLVCEGQSVTIVAQDKALRITAAGRALADGLKGESVVVENARSNKSIQAVVTGLNEVTVNL</sequence>
<evidence type="ECO:0000256" key="5">
    <source>
        <dbReference type="ARBA" id="ARBA00022764"/>
    </source>
</evidence>
<keyword evidence="10" id="KW-1185">Reference proteome</keyword>
<dbReference type="AlphaFoldDB" id="A0A9X2JSL4"/>
<keyword evidence="9" id="KW-0282">Flagellum</keyword>
<dbReference type="Pfam" id="PF17656">
    <property type="entry name" value="ChapFlgA_N"/>
    <property type="match status" value="1"/>
</dbReference>
<protein>
    <recommendedName>
        <fullName evidence="3 7">Flagella basal body P-ring formation protein FlgA</fullName>
    </recommendedName>
</protein>